<organism evidence="1 2">
    <name type="scientific">Microbacterium phage Pumpernickel</name>
    <dbReference type="NCBI Taxonomy" id="2885983"/>
    <lineage>
        <taxon>Viruses</taxon>
        <taxon>Duplodnaviria</taxon>
        <taxon>Heunggongvirae</taxon>
        <taxon>Uroviricota</taxon>
        <taxon>Caudoviricetes</taxon>
        <taxon>Pumpernickelvirus</taxon>
        <taxon>Pumpernickelvirus pumpernickel</taxon>
    </lineage>
</organism>
<evidence type="ECO:0000313" key="2">
    <source>
        <dbReference type="Proteomes" id="UP000827768"/>
    </source>
</evidence>
<dbReference type="Proteomes" id="UP000827768">
    <property type="component" value="Segment"/>
</dbReference>
<evidence type="ECO:0000313" key="1">
    <source>
        <dbReference type="EMBL" id="UDL15852.1"/>
    </source>
</evidence>
<dbReference type="EMBL" id="OK040790">
    <property type="protein sequence ID" value="UDL15852.1"/>
    <property type="molecule type" value="Genomic_DNA"/>
</dbReference>
<keyword evidence="2" id="KW-1185">Reference proteome</keyword>
<gene>
    <name evidence="1" type="primary">61</name>
    <name evidence="1" type="ORF">SEA_PUMPERNICKEL_61</name>
</gene>
<reference evidence="1" key="1">
    <citation type="submission" date="2021-09" db="EMBL/GenBank/DDBJ databases">
        <authorList>
            <person name="Andersen S.H."/>
            <person name="Beall E.A."/>
            <person name="Cappelle B."/>
            <person name="Falteisek K.J."/>
            <person name="Fenske B.A."/>
            <person name="Gansluckner N.W."/>
            <person name="Gilbertson S.M."/>
            <person name="Krings K.J."/>
            <person name="Mobeck M."/>
            <person name="Odeku J.O."/>
            <person name="Poncelet M.E."/>
            <person name="Rohr J.R."/>
            <person name="Rolands L."/>
            <person name="Whipple C.D."/>
            <person name="Whipple E.M."/>
            <person name="Spring A.M."/>
            <person name="Klyczek K."/>
            <person name="Garlena R.A."/>
            <person name="Russell D.A."/>
            <person name="Pope W.H."/>
            <person name="Jacobs-Sera D."/>
            <person name="Hatfull G.F."/>
        </authorList>
    </citation>
    <scope>NUCLEOTIDE SEQUENCE</scope>
</reference>
<dbReference type="RefSeq" id="YP_010755092.1">
    <property type="nucleotide sequence ID" value="NC_073468.1"/>
</dbReference>
<name>A0AAE8Y9V7_9CAUD</name>
<sequence>MSVEHDLTDTHVYHVVAVYSRDHMRGRVARSREQIVTPEAAEKILQDRVIVAGPFMRKPSAKSALTTFKNGWWKRTPQMYDDAYIEESKLDWKKVEDV</sequence>
<dbReference type="GeneID" id="80019701"/>
<proteinExistence type="predicted"/>
<accession>A0AAE8Y9V7</accession>
<dbReference type="KEGG" id="vg:80019701"/>
<protein>
    <submittedName>
        <fullName evidence="1">Uncharacterized protein</fullName>
    </submittedName>
</protein>